<keyword evidence="3 6" id="KW-0812">Transmembrane</keyword>
<dbReference type="EMBL" id="CP049801">
    <property type="protein sequence ID" value="QIO04570.1"/>
    <property type="molecule type" value="Genomic_DNA"/>
</dbReference>
<evidence type="ECO:0000256" key="4">
    <source>
        <dbReference type="ARBA" id="ARBA00022989"/>
    </source>
</evidence>
<evidence type="ECO:0000256" key="2">
    <source>
        <dbReference type="ARBA" id="ARBA00022475"/>
    </source>
</evidence>
<gene>
    <name evidence="7" type="ORF">G8E00_00650</name>
</gene>
<proteinExistence type="predicted"/>
<dbReference type="GO" id="GO:0006865">
    <property type="term" value="P:amino acid transport"/>
    <property type="evidence" value="ECO:0007669"/>
    <property type="project" value="InterPro"/>
</dbReference>
<keyword evidence="8" id="KW-1185">Reference proteome</keyword>
<evidence type="ECO:0000313" key="8">
    <source>
        <dbReference type="Proteomes" id="UP000502297"/>
    </source>
</evidence>
<dbReference type="AlphaFoldDB" id="A0A6G8RRX1"/>
<dbReference type="RefSeq" id="WP_166008879.1">
    <property type="nucleotide sequence ID" value="NZ_CP049801.1"/>
</dbReference>
<feature type="transmembrane region" description="Helical" evidence="6">
    <location>
        <begin position="41"/>
        <end position="58"/>
    </location>
</feature>
<protein>
    <submittedName>
        <fullName evidence="7">LysE family transporter</fullName>
    </submittedName>
</protein>
<keyword evidence="2" id="KW-1003">Cell membrane</keyword>
<keyword evidence="4 6" id="KW-1133">Transmembrane helix</keyword>
<comment type="subcellular location">
    <subcellularLocation>
        <location evidence="1">Cell membrane</location>
        <topology evidence="1">Multi-pass membrane protein</topology>
    </subcellularLocation>
</comment>
<dbReference type="Proteomes" id="UP000502297">
    <property type="component" value="Chromosome"/>
</dbReference>
<evidence type="ECO:0000256" key="1">
    <source>
        <dbReference type="ARBA" id="ARBA00004651"/>
    </source>
</evidence>
<dbReference type="GO" id="GO:0005886">
    <property type="term" value="C:plasma membrane"/>
    <property type="evidence" value="ECO:0007669"/>
    <property type="project" value="UniProtKB-SubCell"/>
</dbReference>
<dbReference type="Pfam" id="PF01810">
    <property type="entry name" value="LysE"/>
    <property type="match status" value="1"/>
</dbReference>
<keyword evidence="5 6" id="KW-0472">Membrane</keyword>
<dbReference type="KEGG" id="asha:G8E00_00650"/>
<feature type="transmembrane region" description="Helical" evidence="6">
    <location>
        <begin position="179"/>
        <end position="196"/>
    </location>
</feature>
<dbReference type="InterPro" id="IPR001123">
    <property type="entry name" value="LeuE-type"/>
</dbReference>
<feature type="transmembrane region" description="Helical" evidence="6">
    <location>
        <begin position="65"/>
        <end position="86"/>
    </location>
</feature>
<accession>A0A6G8RRX1</accession>
<feature type="transmembrane region" description="Helical" evidence="6">
    <location>
        <begin position="138"/>
        <end position="159"/>
    </location>
</feature>
<organism evidence="7 8">
    <name type="scientific">Acinetobacter shaoyimingii</name>
    <dbReference type="NCBI Taxonomy" id="2715164"/>
    <lineage>
        <taxon>Bacteria</taxon>
        <taxon>Pseudomonadati</taxon>
        <taxon>Pseudomonadota</taxon>
        <taxon>Gammaproteobacteria</taxon>
        <taxon>Moraxellales</taxon>
        <taxon>Moraxellaceae</taxon>
        <taxon>Acinetobacter</taxon>
    </lineage>
</organism>
<reference evidence="7 8" key="1">
    <citation type="submission" date="2020-03" db="EMBL/GenBank/DDBJ databases">
        <authorList>
            <person name="Zhu W."/>
        </authorList>
    </citation>
    <scope>NUCLEOTIDE SEQUENCE [LARGE SCALE GENOMIC DNA]</scope>
    <source>
        <strain evidence="7 8">323-1</strain>
    </source>
</reference>
<name>A0A6G8RRX1_9GAMM</name>
<evidence type="ECO:0000256" key="5">
    <source>
        <dbReference type="ARBA" id="ARBA00023136"/>
    </source>
</evidence>
<sequence>MVENWLFIFAIFAVLLIPGPTNALLASSAHHQGIFKTFSLIPIQLLGYVYGISIWSLIMHLTMPVWPMLTSILHAISALYVLWLAFHLWKTVHLEQHSRKNTTLNRSQLFISTLKNPKSLLFAAGIFPQWTWDSFQNYGFVIGVFCLILIPCALAWIYFGRKVLTGDVKGMTADRLYKGSAMFLMLSMLPVFVGFFDF</sequence>
<evidence type="ECO:0000256" key="3">
    <source>
        <dbReference type="ARBA" id="ARBA00022692"/>
    </source>
</evidence>
<evidence type="ECO:0000256" key="6">
    <source>
        <dbReference type="SAM" id="Phobius"/>
    </source>
</evidence>
<evidence type="ECO:0000313" key="7">
    <source>
        <dbReference type="EMBL" id="QIO04570.1"/>
    </source>
</evidence>